<dbReference type="Proteomes" id="UP001187343">
    <property type="component" value="Unassembled WGS sequence"/>
</dbReference>
<evidence type="ECO:0000313" key="3">
    <source>
        <dbReference type="Proteomes" id="UP001187343"/>
    </source>
</evidence>
<gene>
    <name evidence="2" type="ORF">Q8A67_022521</name>
</gene>
<dbReference type="AlphaFoldDB" id="A0AA88P9Q0"/>
<dbReference type="EMBL" id="JAUYZG010000022">
    <property type="protein sequence ID" value="KAK2872624.1"/>
    <property type="molecule type" value="Genomic_DNA"/>
</dbReference>
<keyword evidence="3" id="KW-1185">Reference proteome</keyword>
<sequence length="89" mass="9874">MSLMVIAQAETPSGGLKPGRRRQRHSLSGKLCVIEKPANEIRSWIVPPLSVSPSVPPHSTRFTSISEAFSQPQLFPQKNGIVKRERPLM</sequence>
<reference evidence="2" key="1">
    <citation type="submission" date="2023-08" db="EMBL/GenBank/DDBJ databases">
        <title>Chromosome-level Genome Assembly of mud carp (Cirrhinus molitorella).</title>
        <authorList>
            <person name="Liu H."/>
        </authorList>
    </citation>
    <scope>NUCLEOTIDE SEQUENCE</scope>
    <source>
        <strain evidence="2">Prfri</strain>
        <tissue evidence="2">Muscle</tissue>
    </source>
</reference>
<evidence type="ECO:0000256" key="1">
    <source>
        <dbReference type="SAM" id="MobiDB-lite"/>
    </source>
</evidence>
<accession>A0AA88P9Q0</accession>
<evidence type="ECO:0000313" key="2">
    <source>
        <dbReference type="EMBL" id="KAK2872624.1"/>
    </source>
</evidence>
<organism evidence="2 3">
    <name type="scientific">Cirrhinus molitorella</name>
    <name type="common">mud carp</name>
    <dbReference type="NCBI Taxonomy" id="172907"/>
    <lineage>
        <taxon>Eukaryota</taxon>
        <taxon>Metazoa</taxon>
        <taxon>Chordata</taxon>
        <taxon>Craniata</taxon>
        <taxon>Vertebrata</taxon>
        <taxon>Euteleostomi</taxon>
        <taxon>Actinopterygii</taxon>
        <taxon>Neopterygii</taxon>
        <taxon>Teleostei</taxon>
        <taxon>Ostariophysi</taxon>
        <taxon>Cypriniformes</taxon>
        <taxon>Cyprinidae</taxon>
        <taxon>Labeoninae</taxon>
        <taxon>Labeonini</taxon>
        <taxon>Cirrhinus</taxon>
    </lineage>
</organism>
<comment type="caution">
    <text evidence="2">The sequence shown here is derived from an EMBL/GenBank/DDBJ whole genome shotgun (WGS) entry which is preliminary data.</text>
</comment>
<name>A0AA88P9Q0_9TELE</name>
<proteinExistence type="predicted"/>
<feature type="region of interest" description="Disordered" evidence="1">
    <location>
        <begin position="1"/>
        <end position="26"/>
    </location>
</feature>
<protein>
    <submittedName>
        <fullName evidence="2">Uncharacterized protein</fullName>
    </submittedName>
</protein>